<dbReference type="Gene3D" id="3.40.630.30">
    <property type="match status" value="1"/>
</dbReference>
<dbReference type="Proteomes" id="UP000010475">
    <property type="component" value="Plasmid pCYLST.01"/>
</dbReference>
<dbReference type="InterPro" id="IPR052523">
    <property type="entry name" value="Trichothecene_AcTrans"/>
</dbReference>
<dbReference type="PROSITE" id="PS51186">
    <property type="entry name" value="GNAT"/>
    <property type="match status" value="1"/>
</dbReference>
<organism evidence="2 3">
    <name type="scientific">Cylindrospermum stagnale PCC 7417</name>
    <dbReference type="NCBI Taxonomy" id="56107"/>
    <lineage>
        <taxon>Bacteria</taxon>
        <taxon>Bacillati</taxon>
        <taxon>Cyanobacteriota</taxon>
        <taxon>Cyanophyceae</taxon>
        <taxon>Nostocales</taxon>
        <taxon>Nostocaceae</taxon>
        <taxon>Cylindrospermum</taxon>
    </lineage>
</organism>
<keyword evidence="2" id="KW-0614">Plasmid</keyword>
<gene>
    <name evidence="2" type="ORF">Cylst_6670</name>
</gene>
<dbReference type="SUPFAM" id="SSF55729">
    <property type="entry name" value="Acyl-CoA N-acyltransferases (Nat)"/>
    <property type="match status" value="1"/>
</dbReference>
<sequence>MSSTQVDIIKPDAAQVDKIAQLLALAFENSAVLSQICQAKGKELRRRLHLLFRARIAMQVAANQPMLGVIKDAQVISVAVFQEPGSYFPVWEQIRCLLQVIFGISPLVAWRIWRNLIILERYHPSEPHYYLTPLGVHPDFQGKGYARTLLEALHARSEAHPLSTGVYLDTGNPRIVSFYERFGYHTTAQLKINNMETFMMFRPNTSK</sequence>
<proteinExistence type="predicted"/>
<dbReference type="PANTHER" id="PTHR42791">
    <property type="entry name" value="GNAT FAMILY ACETYLTRANSFERASE"/>
    <property type="match status" value="1"/>
</dbReference>
<evidence type="ECO:0000259" key="1">
    <source>
        <dbReference type="PROSITE" id="PS51186"/>
    </source>
</evidence>
<dbReference type="Pfam" id="PF00583">
    <property type="entry name" value="Acetyltransf_1"/>
    <property type="match status" value="1"/>
</dbReference>
<feature type="domain" description="N-acetyltransferase" evidence="1">
    <location>
        <begin position="58"/>
        <end position="205"/>
    </location>
</feature>
<dbReference type="HOGENOM" id="CLU_1352715_0_0_3"/>
<dbReference type="AlphaFoldDB" id="K9X8J7"/>
<name>K9X8J7_9NOST</name>
<dbReference type="EMBL" id="CP003643">
    <property type="protein sequence ID" value="AFZ28429.1"/>
    <property type="molecule type" value="Genomic_DNA"/>
</dbReference>
<dbReference type="RefSeq" id="WP_015328464.1">
    <property type="nucleotide sequence ID" value="NC_020050.1"/>
</dbReference>
<evidence type="ECO:0000313" key="3">
    <source>
        <dbReference type="Proteomes" id="UP000010475"/>
    </source>
</evidence>
<dbReference type="CDD" id="cd04301">
    <property type="entry name" value="NAT_SF"/>
    <property type="match status" value="1"/>
</dbReference>
<dbReference type="PANTHER" id="PTHR42791:SF1">
    <property type="entry name" value="N-ACETYLTRANSFERASE DOMAIN-CONTAINING PROTEIN"/>
    <property type="match status" value="1"/>
</dbReference>
<accession>K9X8J7</accession>
<keyword evidence="3" id="KW-1185">Reference proteome</keyword>
<protein>
    <submittedName>
        <fullName evidence="2">Acetyltransferase</fullName>
    </submittedName>
</protein>
<dbReference type="KEGG" id="csg:Cylst_6670"/>
<dbReference type="InterPro" id="IPR000182">
    <property type="entry name" value="GNAT_dom"/>
</dbReference>
<dbReference type="GO" id="GO:0016747">
    <property type="term" value="F:acyltransferase activity, transferring groups other than amino-acyl groups"/>
    <property type="evidence" value="ECO:0007669"/>
    <property type="project" value="InterPro"/>
</dbReference>
<keyword evidence="2" id="KW-0808">Transferase</keyword>
<geneLocation type="plasmid" evidence="2 3">
    <name>pCYLST.01</name>
</geneLocation>
<dbReference type="OrthoDB" id="7057833at2"/>
<reference evidence="2 3" key="1">
    <citation type="submission" date="2012-06" db="EMBL/GenBank/DDBJ databases">
        <title>Noncontiguous Finished plasmid 1 of genome of Cylindrospermum stagnale PCC 7417.</title>
        <authorList>
            <consortium name="US DOE Joint Genome Institute"/>
            <person name="Gugger M."/>
            <person name="Coursin T."/>
            <person name="Rippka R."/>
            <person name="Tandeau De Marsac N."/>
            <person name="Huntemann M."/>
            <person name="Wei C.-L."/>
            <person name="Han J."/>
            <person name="Detter J.C."/>
            <person name="Han C."/>
            <person name="Tapia R."/>
            <person name="Davenport K."/>
            <person name="Daligault H."/>
            <person name="Erkkila T."/>
            <person name="Gu W."/>
            <person name="Munk A.C.C."/>
            <person name="Teshima H."/>
            <person name="Xu Y."/>
            <person name="Chain P."/>
            <person name="Chen A."/>
            <person name="Krypides N."/>
            <person name="Mavromatis K."/>
            <person name="Markowitz V."/>
            <person name="Szeto E."/>
            <person name="Ivanova N."/>
            <person name="Mikhailova N."/>
            <person name="Ovchinnikova G."/>
            <person name="Pagani I."/>
            <person name="Pati A."/>
            <person name="Goodwin L."/>
            <person name="Peters L."/>
            <person name="Pitluck S."/>
            <person name="Woyke T."/>
            <person name="Kerfeld C."/>
        </authorList>
    </citation>
    <scope>NUCLEOTIDE SEQUENCE [LARGE SCALE GENOMIC DNA]</scope>
    <source>
        <strain evidence="2 3">PCC 7417</strain>
        <plasmid evidence="3">Plasmid pCYLST.01</plasmid>
    </source>
</reference>
<dbReference type="InterPro" id="IPR016181">
    <property type="entry name" value="Acyl_CoA_acyltransferase"/>
</dbReference>
<evidence type="ECO:0000313" key="2">
    <source>
        <dbReference type="EMBL" id="AFZ28429.1"/>
    </source>
</evidence>